<dbReference type="EMBL" id="JACRTK010000003">
    <property type="protein sequence ID" value="MBC8591077.1"/>
    <property type="molecule type" value="Genomic_DNA"/>
</dbReference>
<dbReference type="Pfam" id="PF02566">
    <property type="entry name" value="OsmC"/>
    <property type="match status" value="1"/>
</dbReference>
<dbReference type="RefSeq" id="WP_249323943.1">
    <property type="nucleotide sequence ID" value="NZ_JACRTK010000003.1"/>
</dbReference>
<evidence type="ECO:0000313" key="2">
    <source>
        <dbReference type="Proteomes" id="UP000601522"/>
    </source>
</evidence>
<dbReference type="PANTHER" id="PTHR35368:SF1">
    <property type="entry name" value="HYDROPEROXIDE REDUCTASE"/>
    <property type="match status" value="1"/>
</dbReference>
<dbReference type="Proteomes" id="UP000601522">
    <property type="component" value="Unassembled WGS sequence"/>
</dbReference>
<dbReference type="Gene3D" id="3.30.300.20">
    <property type="match status" value="1"/>
</dbReference>
<accession>A0A926F0X6</accession>
<organism evidence="1 2">
    <name type="scientific">Wansuia hejianensis</name>
    <dbReference type="NCBI Taxonomy" id="2763667"/>
    <lineage>
        <taxon>Bacteria</taxon>
        <taxon>Bacillati</taxon>
        <taxon>Bacillota</taxon>
        <taxon>Clostridia</taxon>
        <taxon>Lachnospirales</taxon>
        <taxon>Lachnospiraceae</taxon>
        <taxon>Wansuia</taxon>
    </lineage>
</organism>
<protein>
    <submittedName>
        <fullName evidence="1">OsmC family protein</fullName>
    </submittedName>
</protein>
<dbReference type="PROSITE" id="PS00018">
    <property type="entry name" value="EF_HAND_1"/>
    <property type="match status" value="1"/>
</dbReference>
<dbReference type="InterPro" id="IPR036102">
    <property type="entry name" value="OsmC/Ohrsf"/>
</dbReference>
<evidence type="ECO:0000313" key="1">
    <source>
        <dbReference type="EMBL" id="MBC8591077.1"/>
    </source>
</evidence>
<dbReference type="InterPro" id="IPR015946">
    <property type="entry name" value="KH_dom-like_a/b"/>
</dbReference>
<keyword evidence="2" id="KW-1185">Reference proteome</keyword>
<name>A0A926F0X6_9FIRM</name>
<sequence length="145" mass="15900">MALETFKAVSKLQEGMKVECSTRGHKIVLDEPKQLGGTDEGMNPVEATLCALGACQAIVARCFARAKGVNLQEYRVELEGDLDTDGFLGKSDVRPGMQNIRAKVYIKSDSPEEKLKEFVEFVEKTCPVGDTIKNSANMSTELIIE</sequence>
<comment type="caution">
    <text evidence="1">The sequence shown here is derived from an EMBL/GenBank/DDBJ whole genome shotgun (WGS) entry which is preliminary data.</text>
</comment>
<dbReference type="PANTHER" id="PTHR35368">
    <property type="entry name" value="HYDROPEROXIDE REDUCTASE"/>
    <property type="match status" value="1"/>
</dbReference>
<proteinExistence type="predicted"/>
<dbReference type="InterPro" id="IPR052924">
    <property type="entry name" value="OsmC/Ohr_hydroprdx_reductase"/>
</dbReference>
<gene>
    <name evidence="1" type="ORF">H8689_08110</name>
</gene>
<dbReference type="SUPFAM" id="SSF82784">
    <property type="entry name" value="OsmC-like"/>
    <property type="match status" value="1"/>
</dbReference>
<dbReference type="AlphaFoldDB" id="A0A926F0X6"/>
<reference evidence="1 2" key="1">
    <citation type="submission" date="2020-08" db="EMBL/GenBank/DDBJ databases">
        <title>Genome public.</title>
        <authorList>
            <person name="Liu C."/>
            <person name="Sun Q."/>
        </authorList>
    </citation>
    <scope>NUCLEOTIDE SEQUENCE [LARGE SCALE GENOMIC DNA]</scope>
    <source>
        <strain evidence="1 2">NSJ-26</strain>
    </source>
</reference>
<dbReference type="InterPro" id="IPR003718">
    <property type="entry name" value="OsmC/Ohr_fam"/>
</dbReference>
<dbReference type="InterPro" id="IPR018247">
    <property type="entry name" value="EF_Hand_1_Ca_BS"/>
</dbReference>